<comment type="caution">
    <text evidence="12">The sequence shown here is derived from an EMBL/GenBank/DDBJ whole genome shotgun (WGS) entry which is preliminary data.</text>
</comment>
<feature type="chain" id="PRO_5028151379" description="Peptidase S11 D-alanyl-D-alanine carboxypeptidase A N-terminal domain-containing protein" evidence="10">
    <location>
        <begin position="25"/>
        <end position="289"/>
    </location>
</feature>
<dbReference type="AlphaFoldDB" id="A0A6V8NGJ7"/>
<dbReference type="EMBL" id="BLXZ01000012">
    <property type="protein sequence ID" value="GFO70763.1"/>
    <property type="molecule type" value="Genomic_DNA"/>
</dbReference>
<dbReference type="InterPro" id="IPR012338">
    <property type="entry name" value="Beta-lactam/transpept-like"/>
</dbReference>
<keyword evidence="2 10" id="KW-0732">Signal</keyword>
<feature type="active site" description="Proton acceptor" evidence="7">
    <location>
        <position position="65"/>
    </location>
</feature>
<name>A0A6V8NGJ7_9BACT</name>
<evidence type="ECO:0000256" key="10">
    <source>
        <dbReference type="SAM" id="SignalP"/>
    </source>
</evidence>
<evidence type="ECO:0000256" key="5">
    <source>
        <dbReference type="ARBA" id="ARBA00022984"/>
    </source>
</evidence>
<evidence type="ECO:0000256" key="7">
    <source>
        <dbReference type="PIRSR" id="PIRSR618044-1"/>
    </source>
</evidence>
<keyword evidence="6" id="KW-0961">Cell wall biogenesis/degradation</keyword>
<evidence type="ECO:0000256" key="3">
    <source>
        <dbReference type="ARBA" id="ARBA00022801"/>
    </source>
</evidence>
<dbReference type="Gene3D" id="3.40.710.10">
    <property type="entry name" value="DD-peptidase/beta-lactamase superfamily"/>
    <property type="match status" value="1"/>
</dbReference>
<feature type="active site" description="Acyl-ester intermediate" evidence="7">
    <location>
        <position position="62"/>
    </location>
</feature>
<reference evidence="13" key="1">
    <citation type="submission" date="2020-06" db="EMBL/GenBank/DDBJ databases">
        <title>Draft genomic sequecing of Geomonas sp. Red745.</title>
        <authorList>
            <person name="Itoh H."/>
            <person name="Xu Z.X."/>
            <person name="Ushijima N."/>
            <person name="Masuda Y."/>
            <person name="Shiratori Y."/>
            <person name="Senoo K."/>
        </authorList>
    </citation>
    <scope>NUCLEOTIDE SEQUENCE [LARGE SCALE GENOMIC DNA]</scope>
    <source>
        <strain evidence="13">Red745</strain>
    </source>
</reference>
<sequence length="289" mass="31527">MKIFSPIIFILVLTLCLVHPSAAAAKRHRGHGKAGSGTSYLVLVNGKTFREQDADTRRPPASLTKIMTALIVLERARLDDVVTVSRAAAGETGSRVGLRRGERFRVRDLLAASLIASANDATRALADHVAGSQPAFVQLMNERAQTLGLRDTQFSNVCGHDHKGLYTTARDLVILTERALHIPAFAELVTQRSLCIRTVTGKRSIGFHNVNRLIGRYPGARGVKTGTTPNAGQCLVAVAERDNIRVFLVLLHSRERWQLAPALLDAGFVRTRADNLQMVDRRESDAAAP</sequence>
<keyword evidence="5" id="KW-0573">Peptidoglycan synthesis</keyword>
<dbReference type="PANTHER" id="PTHR21581">
    <property type="entry name" value="D-ALANYL-D-ALANINE CARBOXYPEPTIDASE"/>
    <property type="match status" value="1"/>
</dbReference>
<feature type="binding site" evidence="8">
    <location>
        <position position="224"/>
    </location>
    <ligand>
        <name>substrate</name>
    </ligand>
</feature>
<evidence type="ECO:0000256" key="9">
    <source>
        <dbReference type="RuleBase" id="RU004016"/>
    </source>
</evidence>
<gene>
    <name evidence="12" type="ORF">GMLC_43420</name>
</gene>
<accession>A0A6V8NGJ7</accession>
<comment type="similarity">
    <text evidence="1 9">Belongs to the peptidase S11 family.</text>
</comment>
<dbReference type="InterPro" id="IPR001967">
    <property type="entry name" value="Peptidase_S11_N"/>
</dbReference>
<dbReference type="PANTHER" id="PTHR21581:SF33">
    <property type="entry name" value="D-ALANYL-D-ALANINE CARBOXYPEPTIDASE DACB"/>
    <property type="match status" value="1"/>
</dbReference>
<feature type="active site" evidence="7">
    <location>
        <position position="117"/>
    </location>
</feature>
<feature type="domain" description="Peptidase S11 D-alanyl-D-alanine carboxypeptidase A N-terminal" evidence="11">
    <location>
        <begin position="45"/>
        <end position="252"/>
    </location>
</feature>
<dbReference type="GO" id="GO:0006508">
    <property type="term" value="P:proteolysis"/>
    <property type="evidence" value="ECO:0007669"/>
    <property type="project" value="InterPro"/>
</dbReference>
<dbReference type="SUPFAM" id="SSF56601">
    <property type="entry name" value="beta-lactamase/transpeptidase-like"/>
    <property type="match status" value="1"/>
</dbReference>
<evidence type="ECO:0000313" key="13">
    <source>
        <dbReference type="Proteomes" id="UP000587586"/>
    </source>
</evidence>
<protein>
    <recommendedName>
        <fullName evidence="11">Peptidase S11 D-alanyl-D-alanine carboxypeptidase A N-terminal domain-containing protein</fullName>
    </recommendedName>
</protein>
<organism evidence="12 13">
    <name type="scientific">Geomonas limicola</name>
    <dbReference type="NCBI Taxonomy" id="2740186"/>
    <lineage>
        <taxon>Bacteria</taxon>
        <taxon>Pseudomonadati</taxon>
        <taxon>Thermodesulfobacteriota</taxon>
        <taxon>Desulfuromonadia</taxon>
        <taxon>Geobacterales</taxon>
        <taxon>Geobacteraceae</taxon>
        <taxon>Geomonas</taxon>
    </lineage>
</organism>
<evidence type="ECO:0000259" key="11">
    <source>
        <dbReference type="Pfam" id="PF00768"/>
    </source>
</evidence>
<dbReference type="RefSeq" id="WP_183363373.1">
    <property type="nucleotide sequence ID" value="NZ_BLXZ01000012.1"/>
</dbReference>
<dbReference type="GO" id="GO:0009252">
    <property type="term" value="P:peptidoglycan biosynthetic process"/>
    <property type="evidence" value="ECO:0007669"/>
    <property type="project" value="UniProtKB-KW"/>
</dbReference>
<keyword evidence="13" id="KW-1185">Reference proteome</keyword>
<evidence type="ECO:0000256" key="8">
    <source>
        <dbReference type="PIRSR" id="PIRSR618044-2"/>
    </source>
</evidence>
<dbReference type="PRINTS" id="PR00725">
    <property type="entry name" value="DADACBPTASE1"/>
</dbReference>
<dbReference type="GO" id="GO:0008360">
    <property type="term" value="P:regulation of cell shape"/>
    <property type="evidence" value="ECO:0007669"/>
    <property type="project" value="UniProtKB-KW"/>
</dbReference>
<evidence type="ECO:0000256" key="1">
    <source>
        <dbReference type="ARBA" id="ARBA00007164"/>
    </source>
</evidence>
<keyword evidence="3" id="KW-0378">Hydrolase</keyword>
<keyword evidence="4" id="KW-0133">Cell shape</keyword>
<feature type="signal peptide" evidence="10">
    <location>
        <begin position="1"/>
        <end position="24"/>
    </location>
</feature>
<evidence type="ECO:0000256" key="2">
    <source>
        <dbReference type="ARBA" id="ARBA00022729"/>
    </source>
</evidence>
<proteinExistence type="inferred from homology"/>
<dbReference type="GO" id="GO:0009002">
    <property type="term" value="F:serine-type D-Ala-D-Ala carboxypeptidase activity"/>
    <property type="evidence" value="ECO:0007669"/>
    <property type="project" value="InterPro"/>
</dbReference>
<dbReference type="InterPro" id="IPR018044">
    <property type="entry name" value="Peptidase_S11"/>
</dbReference>
<dbReference type="GO" id="GO:0071555">
    <property type="term" value="P:cell wall organization"/>
    <property type="evidence" value="ECO:0007669"/>
    <property type="project" value="UniProtKB-KW"/>
</dbReference>
<evidence type="ECO:0000256" key="6">
    <source>
        <dbReference type="ARBA" id="ARBA00023316"/>
    </source>
</evidence>
<dbReference type="Pfam" id="PF00768">
    <property type="entry name" value="Peptidase_S11"/>
    <property type="match status" value="1"/>
</dbReference>
<dbReference type="Proteomes" id="UP000587586">
    <property type="component" value="Unassembled WGS sequence"/>
</dbReference>
<evidence type="ECO:0000313" key="12">
    <source>
        <dbReference type="EMBL" id="GFO70763.1"/>
    </source>
</evidence>
<evidence type="ECO:0000256" key="4">
    <source>
        <dbReference type="ARBA" id="ARBA00022960"/>
    </source>
</evidence>